<feature type="region of interest" description="Disordered" evidence="1">
    <location>
        <begin position="226"/>
        <end position="249"/>
    </location>
</feature>
<sequence>MTDASDWSAWLREAENFEVLERAAASIYRQALRLGLPGHLLPCDDPWKLPPDKRADCIRELAGDLWVFLRERPPGWFERESFVVAAEKGERFLILRIAQEFLGYVKDRARTQAVDPRRALYRRLRQILHQEPSIAYRATSKGAFYALGAEAGTEMRLLDLSRENFADWGNPSGRVTLKDLDRRKSLLTLAELFWERACQALGTKGFVPVRDLARFIGLHYPGFSVPDPTPPAGGSGGAPERANEHEPWEESPGEAVVAGHRIRELAKQLVATWTPRQRCAFALHWGDGLTLEETAKRMGYKAAAGAAYPCRSAVESLRDFCLLWPGLSPPDLDERLFEAFVQEIATVCKSDGESRSWN</sequence>
<protein>
    <submittedName>
        <fullName evidence="2">Uncharacterized protein</fullName>
    </submittedName>
</protein>
<dbReference type="OrthoDB" id="5505575at2"/>
<dbReference type="InterPro" id="IPR036388">
    <property type="entry name" value="WH-like_DNA-bd_sf"/>
</dbReference>
<evidence type="ECO:0000256" key="1">
    <source>
        <dbReference type="SAM" id="MobiDB-lite"/>
    </source>
</evidence>
<dbReference type="AlphaFoldDB" id="A0A4P8L997"/>
<organism evidence="2 3">
    <name type="scientific">Desulfoglaeba alkanexedens ALDC</name>
    <dbReference type="NCBI Taxonomy" id="980445"/>
    <lineage>
        <taxon>Bacteria</taxon>
        <taxon>Pseudomonadati</taxon>
        <taxon>Thermodesulfobacteriota</taxon>
        <taxon>Syntrophobacteria</taxon>
        <taxon>Syntrophobacterales</taxon>
        <taxon>Syntrophobacteraceae</taxon>
        <taxon>Desulfoglaeba</taxon>
    </lineage>
</organism>
<evidence type="ECO:0000313" key="3">
    <source>
        <dbReference type="Proteomes" id="UP000298602"/>
    </source>
</evidence>
<accession>A0A4P8L997</accession>
<dbReference type="RefSeq" id="WP_137425511.1">
    <property type="nucleotide sequence ID" value="NZ_CP040098.1"/>
</dbReference>
<dbReference type="Gene3D" id="1.10.10.10">
    <property type="entry name" value="Winged helix-like DNA-binding domain superfamily/Winged helix DNA-binding domain"/>
    <property type="match status" value="1"/>
</dbReference>
<gene>
    <name evidence="2" type="ORF">FDQ92_14255</name>
</gene>
<proteinExistence type="predicted"/>
<dbReference type="SUPFAM" id="SSF88659">
    <property type="entry name" value="Sigma3 and sigma4 domains of RNA polymerase sigma factors"/>
    <property type="match status" value="1"/>
</dbReference>
<dbReference type="KEGG" id="dax:FDQ92_14255"/>
<evidence type="ECO:0000313" key="2">
    <source>
        <dbReference type="EMBL" id="QCQ23232.1"/>
    </source>
</evidence>
<reference evidence="2 3" key="1">
    <citation type="submission" date="2019-05" db="EMBL/GenBank/DDBJ databases">
        <title>The Complete Genome Sequence of the n-alkane-degrading Desulfoglaeba alkanexedens ALDC reveals multiple alkylsuccinate synthase gene clusters.</title>
        <authorList>
            <person name="Callaghan A.V."/>
            <person name="Davidova I.A."/>
            <person name="Duncan K.E."/>
            <person name="Morris B."/>
            <person name="McInerney M.J."/>
        </authorList>
    </citation>
    <scope>NUCLEOTIDE SEQUENCE [LARGE SCALE GENOMIC DNA]</scope>
    <source>
        <strain evidence="2 3">ALDC</strain>
    </source>
</reference>
<dbReference type="InterPro" id="IPR013324">
    <property type="entry name" value="RNA_pol_sigma_r3/r4-like"/>
</dbReference>
<name>A0A4P8L997_9BACT</name>
<dbReference type="EMBL" id="CP040098">
    <property type="protein sequence ID" value="QCQ23232.1"/>
    <property type="molecule type" value="Genomic_DNA"/>
</dbReference>
<reference evidence="2 3" key="2">
    <citation type="submission" date="2019-05" db="EMBL/GenBank/DDBJ databases">
        <authorList>
            <person name="Suflita J.M."/>
            <person name="Marks C.R."/>
        </authorList>
    </citation>
    <scope>NUCLEOTIDE SEQUENCE [LARGE SCALE GENOMIC DNA]</scope>
    <source>
        <strain evidence="2 3">ALDC</strain>
    </source>
</reference>
<dbReference type="Proteomes" id="UP000298602">
    <property type="component" value="Chromosome"/>
</dbReference>
<keyword evidence="3" id="KW-1185">Reference proteome</keyword>